<comment type="similarity">
    <text evidence="1 2">Belongs to the glycosyl hydrolase 1 family.</text>
</comment>
<dbReference type="GO" id="GO:0005975">
    <property type="term" value="P:carbohydrate metabolic process"/>
    <property type="evidence" value="ECO:0007669"/>
    <property type="project" value="InterPro"/>
</dbReference>
<evidence type="ECO:0000313" key="4">
    <source>
        <dbReference type="Proteomes" id="UP000237347"/>
    </source>
</evidence>
<accession>A0AAW0IEA1</accession>
<organism evidence="3 4">
    <name type="scientific">Quercus suber</name>
    <name type="common">Cork oak</name>
    <dbReference type="NCBI Taxonomy" id="58331"/>
    <lineage>
        <taxon>Eukaryota</taxon>
        <taxon>Viridiplantae</taxon>
        <taxon>Streptophyta</taxon>
        <taxon>Embryophyta</taxon>
        <taxon>Tracheophyta</taxon>
        <taxon>Spermatophyta</taxon>
        <taxon>Magnoliopsida</taxon>
        <taxon>eudicotyledons</taxon>
        <taxon>Gunneridae</taxon>
        <taxon>Pentapetalae</taxon>
        <taxon>rosids</taxon>
        <taxon>fabids</taxon>
        <taxon>Fagales</taxon>
        <taxon>Fagaceae</taxon>
        <taxon>Quercus</taxon>
    </lineage>
</organism>
<evidence type="ECO:0000313" key="3">
    <source>
        <dbReference type="EMBL" id="KAK7812519.1"/>
    </source>
</evidence>
<gene>
    <name evidence="3" type="primary">BGLU17_0</name>
    <name evidence="3" type="ORF">CFP56_007634</name>
</gene>
<reference evidence="3 4" key="1">
    <citation type="journal article" date="2018" name="Sci. Data">
        <title>The draft genome sequence of cork oak.</title>
        <authorList>
            <person name="Ramos A.M."/>
            <person name="Usie A."/>
            <person name="Barbosa P."/>
            <person name="Barros P.M."/>
            <person name="Capote T."/>
            <person name="Chaves I."/>
            <person name="Simoes F."/>
            <person name="Abreu I."/>
            <person name="Carrasquinho I."/>
            <person name="Faro C."/>
            <person name="Guimaraes J.B."/>
            <person name="Mendonca D."/>
            <person name="Nobrega F."/>
            <person name="Rodrigues L."/>
            <person name="Saibo N.J.M."/>
            <person name="Varela M.C."/>
            <person name="Egas C."/>
            <person name="Matos J."/>
            <person name="Miguel C.M."/>
            <person name="Oliveira M.M."/>
            <person name="Ricardo C.P."/>
            <person name="Goncalves S."/>
        </authorList>
    </citation>
    <scope>NUCLEOTIDE SEQUENCE [LARGE SCALE GENOMIC DNA]</scope>
    <source>
        <strain evidence="4">cv. HL8</strain>
    </source>
</reference>
<protein>
    <submittedName>
        <fullName evidence="3">Beta-glucosidase 17</fullName>
    </submittedName>
</protein>
<dbReference type="GO" id="GO:0008422">
    <property type="term" value="F:beta-glucosidase activity"/>
    <property type="evidence" value="ECO:0007669"/>
    <property type="project" value="TreeGrafter"/>
</dbReference>
<dbReference type="Proteomes" id="UP000237347">
    <property type="component" value="Unassembled WGS sequence"/>
</dbReference>
<proteinExistence type="inferred from homology"/>
<dbReference type="Pfam" id="PF00232">
    <property type="entry name" value="Glyco_hydro_1"/>
    <property type="match status" value="1"/>
</dbReference>
<dbReference type="PANTHER" id="PTHR10353">
    <property type="entry name" value="GLYCOSYL HYDROLASE"/>
    <property type="match status" value="1"/>
</dbReference>
<keyword evidence="4" id="KW-1185">Reference proteome</keyword>
<dbReference type="Gene3D" id="3.20.20.80">
    <property type="entry name" value="Glycosidases"/>
    <property type="match status" value="1"/>
</dbReference>
<dbReference type="InterPro" id="IPR001360">
    <property type="entry name" value="Glyco_hydro_1"/>
</dbReference>
<feature type="non-terminal residue" evidence="3">
    <location>
        <position position="90"/>
    </location>
</feature>
<sequence>MAEDFYHHFKEDIALMKEIDLDSFRFSISWSRVLPKGKLSGGVNEQGVKFYNELINKLLYKGIQPCVTLFHWDTPQALEDEYDGFLSIDI</sequence>
<dbReference type="InterPro" id="IPR017853">
    <property type="entry name" value="GH"/>
</dbReference>
<dbReference type="EMBL" id="PKMF04001487">
    <property type="protein sequence ID" value="KAK7812519.1"/>
    <property type="molecule type" value="Genomic_DNA"/>
</dbReference>
<name>A0AAW0IEA1_QUESU</name>
<evidence type="ECO:0000256" key="2">
    <source>
        <dbReference type="RuleBase" id="RU003690"/>
    </source>
</evidence>
<dbReference type="SUPFAM" id="SSF51445">
    <property type="entry name" value="(Trans)glycosidases"/>
    <property type="match status" value="1"/>
</dbReference>
<dbReference type="PANTHER" id="PTHR10353:SF44">
    <property type="entry name" value="BETA-GLUCOSIDASE 17"/>
    <property type="match status" value="1"/>
</dbReference>
<dbReference type="AlphaFoldDB" id="A0AAW0IEA1"/>
<evidence type="ECO:0000256" key="1">
    <source>
        <dbReference type="ARBA" id="ARBA00010838"/>
    </source>
</evidence>
<comment type="caution">
    <text evidence="3">The sequence shown here is derived from an EMBL/GenBank/DDBJ whole genome shotgun (WGS) entry which is preliminary data.</text>
</comment>